<dbReference type="Proteomes" id="UP000594454">
    <property type="component" value="Chromosome 6"/>
</dbReference>
<accession>A0A7R8V497</accession>
<dbReference type="InParanoid" id="A0A7R8V497"/>
<dbReference type="OrthoDB" id="191037at2759"/>
<dbReference type="Pfam" id="PF02958">
    <property type="entry name" value="EcKL"/>
    <property type="match status" value="2"/>
</dbReference>
<dbReference type="PANTHER" id="PTHR11012:SF6">
    <property type="entry name" value="CHK DOMAIN OV1-RELATED"/>
    <property type="match status" value="1"/>
</dbReference>
<gene>
    <name evidence="2" type="ORF">HERILL_LOCUS14288</name>
</gene>
<dbReference type="Gene3D" id="3.90.1200.10">
    <property type="match status" value="2"/>
</dbReference>
<name>A0A7R8V497_HERIL</name>
<sequence length="821" mass="94551">MKNCKVFSAVFQSKMTANGDASDDSKKSNGVDSGMQLITEEIFHDILEKQFGKCTIKKFTVAPSSSAGENYLCYMYRVTIEVEKEDETKDTVRYIIKMMPPNDPSAEMKKTMGIFPKEVEMYQKVVPQLEEVFLEHGITTTFAPKCWKVTDDPEMLIMEDLGARKFANMNRLNGMDMQHAKMVISKLAQFHAASVCILEKNGSFSNRIMASMYNEAYSKKMLPIMWGNIIKNLRLWKTCQEYVDKIEGIKDRIADLQKIVYDPNPDEFNVVLHGDLWVNNIMFQHDENGQPKDILFVDLQLSRYGSPVNDLIYFIFSSTEYSIKVKEFDYMIKYYHRELVKNLKLLKYSKAPPTLMDLHIAVLKKSFLGIFVSCGVMPIALLDPNEDASIENFLSDNEAASKFKQAMNYSEMTAKGVDDGIKLVTEDLFHDILEKQFGRCTIKKFTVVSSSGAGENYACSLYRVTIEIEKEDGTEDSVRYLTKMVPPNDPNAQMKKYLEIFPKEALMYEKAIPKLEEVFQENNMKISIGPKCWKVVNNLEMLIIEDLGVRKFSNADRLNGMDIEHAKMVLSKLAQFHAASACVFEKDSTFSKQIISSLMSEQAFGFFRIMQPMLWGTIIKYLKMWETCQEYVNRMEEMVSRMGDLYVDVYTPKPDEFNVLLHGDLWVNNIMFQHDENGQPKDILLIDYQMARYGSPVQDLIYFILSSTEYSIKVSEFDYMIKYYHRELVKNLELLKYPKAPPTLIDLHVAVVKKCYLGIVVSTGVMPMALLDPSEDANMDNFMKDNEAGHKFRLDMYLNPRLIRACESIFPFLENRGAFDI</sequence>
<feature type="domain" description="CHK kinase-like" evidence="1">
    <location>
        <begin position="542"/>
        <end position="734"/>
    </location>
</feature>
<dbReference type="PANTHER" id="PTHR11012">
    <property type="entry name" value="PROTEIN KINASE-LIKE DOMAIN-CONTAINING"/>
    <property type="match status" value="1"/>
</dbReference>
<proteinExistence type="predicted"/>
<evidence type="ECO:0000313" key="2">
    <source>
        <dbReference type="EMBL" id="CAD7091890.1"/>
    </source>
</evidence>
<reference evidence="2 3" key="1">
    <citation type="submission" date="2020-11" db="EMBL/GenBank/DDBJ databases">
        <authorList>
            <person name="Wallbank WR R."/>
            <person name="Pardo Diaz C."/>
            <person name="Kozak K."/>
            <person name="Martin S."/>
            <person name="Jiggins C."/>
            <person name="Moest M."/>
            <person name="Warren A I."/>
            <person name="Generalovic N T."/>
            <person name="Byers J.R.P. K."/>
            <person name="Montejo-Kovacevich G."/>
            <person name="Yen C E."/>
        </authorList>
    </citation>
    <scope>NUCLEOTIDE SEQUENCE [LARGE SCALE GENOMIC DNA]</scope>
</reference>
<dbReference type="SUPFAM" id="SSF56112">
    <property type="entry name" value="Protein kinase-like (PK-like)"/>
    <property type="match status" value="2"/>
</dbReference>
<protein>
    <recommendedName>
        <fullName evidence="1">CHK kinase-like domain-containing protein</fullName>
    </recommendedName>
</protein>
<dbReference type="InterPro" id="IPR011009">
    <property type="entry name" value="Kinase-like_dom_sf"/>
</dbReference>
<organism evidence="2 3">
    <name type="scientific">Hermetia illucens</name>
    <name type="common">Black soldier fly</name>
    <dbReference type="NCBI Taxonomy" id="343691"/>
    <lineage>
        <taxon>Eukaryota</taxon>
        <taxon>Metazoa</taxon>
        <taxon>Ecdysozoa</taxon>
        <taxon>Arthropoda</taxon>
        <taxon>Hexapoda</taxon>
        <taxon>Insecta</taxon>
        <taxon>Pterygota</taxon>
        <taxon>Neoptera</taxon>
        <taxon>Endopterygota</taxon>
        <taxon>Diptera</taxon>
        <taxon>Brachycera</taxon>
        <taxon>Stratiomyomorpha</taxon>
        <taxon>Stratiomyidae</taxon>
        <taxon>Hermetiinae</taxon>
        <taxon>Hermetia</taxon>
    </lineage>
</organism>
<dbReference type="SMART" id="SM00587">
    <property type="entry name" value="CHK"/>
    <property type="match status" value="2"/>
</dbReference>
<keyword evidence="3" id="KW-1185">Reference proteome</keyword>
<dbReference type="FunCoup" id="A0A7R8V497">
    <property type="interactions" value="1"/>
</dbReference>
<dbReference type="InterPro" id="IPR004119">
    <property type="entry name" value="EcKL"/>
</dbReference>
<dbReference type="InterPro" id="IPR015897">
    <property type="entry name" value="CHK_kinase-like"/>
</dbReference>
<dbReference type="AlphaFoldDB" id="A0A7R8V497"/>
<evidence type="ECO:0000313" key="3">
    <source>
        <dbReference type="Proteomes" id="UP000594454"/>
    </source>
</evidence>
<feature type="domain" description="CHK kinase-like" evidence="1">
    <location>
        <begin position="156"/>
        <end position="345"/>
    </location>
</feature>
<evidence type="ECO:0000259" key="1">
    <source>
        <dbReference type="SMART" id="SM00587"/>
    </source>
</evidence>
<dbReference type="EMBL" id="LR899014">
    <property type="protein sequence ID" value="CAD7091890.1"/>
    <property type="molecule type" value="Genomic_DNA"/>
</dbReference>